<accession>A0A164U9P4</accession>
<name>A0A164U9P4_9AGAM</name>
<dbReference type="Pfam" id="PF03476">
    <property type="entry name" value="MOSC_N"/>
    <property type="match status" value="1"/>
</dbReference>
<dbReference type="SUPFAM" id="SSF50800">
    <property type="entry name" value="PK beta-barrel domain-like"/>
    <property type="match status" value="1"/>
</dbReference>
<dbReference type="InterPro" id="IPR011037">
    <property type="entry name" value="Pyrv_Knase-like_insert_dom_sf"/>
</dbReference>
<dbReference type="OrthoDB" id="17255at2759"/>
<dbReference type="PROSITE" id="PS51340">
    <property type="entry name" value="MOSC"/>
    <property type="match status" value="1"/>
</dbReference>
<feature type="domain" description="MOSC" evidence="1">
    <location>
        <begin position="153"/>
        <end position="329"/>
    </location>
</feature>
<evidence type="ECO:0000313" key="2">
    <source>
        <dbReference type="EMBL" id="KZS93039.1"/>
    </source>
</evidence>
<dbReference type="AlphaFoldDB" id="A0A164U9P4"/>
<keyword evidence="3" id="KW-1185">Reference proteome</keyword>
<protein>
    <recommendedName>
        <fullName evidence="1">MOSC domain-containing protein</fullName>
    </recommendedName>
</protein>
<dbReference type="InterPro" id="IPR005302">
    <property type="entry name" value="MoCF_Sase_C"/>
</dbReference>
<dbReference type="GO" id="GO:0030170">
    <property type="term" value="F:pyridoxal phosphate binding"/>
    <property type="evidence" value="ECO:0007669"/>
    <property type="project" value="InterPro"/>
</dbReference>
<dbReference type="Proteomes" id="UP000076722">
    <property type="component" value="Unassembled WGS sequence"/>
</dbReference>
<evidence type="ECO:0000313" key="3">
    <source>
        <dbReference type="Proteomes" id="UP000076722"/>
    </source>
</evidence>
<dbReference type="SUPFAM" id="SSF141673">
    <property type="entry name" value="MOSC N-terminal domain-like"/>
    <property type="match status" value="1"/>
</dbReference>
<sequence length="337" mass="37435">MTHAKRCFLKSCKGIPVAEAKYTTQGLENDRVFMIIDARTNRFVTARKIPKMLLIAPEIHIDESSPWGGLLTVNFPSDSGCASFTIPLRPNKKALKCWKLLDAVTIWKDVTDAYICESLKPGATATFWSRTRNLFYPNSSPQSPSSILSQYFGFSVHLIYKGPTPRKVQATTTHADLPSFSTAVFQDGYPLLVASTESLSAVQTQLRTLAMQDNSPFDVQWRDKPIPMERFRPNIVLSGCSEPFEEDTWESIAIGSADQSIMLVSKCTRCRLPNIDPITGIPDKIVPFQVLEAFRKGADPLKKSEVCFACNAVPESSGIIRVGDQIKVLQLLPADDE</sequence>
<dbReference type="PANTHER" id="PTHR14237">
    <property type="entry name" value="MOLYBDOPTERIN COFACTOR SULFURASE MOSC"/>
    <property type="match status" value="1"/>
</dbReference>
<dbReference type="PANTHER" id="PTHR14237:SF19">
    <property type="entry name" value="MITOCHONDRIAL AMIDOXIME REDUCING COMPONENT 1"/>
    <property type="match status" value="1"/>
</dbReference>
<dbReference type="EMBL" id="KV419408">
    <property type="protein sequence ID" value="KZS93039.1"/>
    <property type="molecule type" value="Genomic_DNA"/>
</dbReference>
<dbReference type="InterPro" id="IPR005303">
    <property type="entry name" value="MOCOS_middle"/>
</dbReference>
<gene>
    <name evidence="2" type="ORF">SISNIDRAFT_466407</name>
</gene>
<proteinExistence type="predicted"/>
<dbReference type="STRING" id="1314777.A0A164U9P4"/>
<dbReference type="GO" id="GO:0003824">
    <property type="term" value="F:catalytic activity"/>
    <property type="evidence" value="ECO:0007669"/>
    <property type="project" value="InterPro"/>
</dbReference>
<evidence type="ECO:0000259" key="1">
    <source>
        <dbReference type="PROSITE" id="PS51340"/>
    </source>
</evidence>
<dbReference type="Pfam" id="PF03473">
    <property type="entry name" value="MOSC"/>
    <property type="match status" value="1"/>
</dbReference>
<reference evidence="2 3" key="1">
    <citation type="journal article" date="2016" name="Mol. Biol. Evol.">
        <title>Comparative Genomics of Early-Diverging Mushroom-Forming Fungi Provides Insights into the Origins of Lignocellulose Decay Capabilities.</title>
        <authorList>
            <person name="Nagy L.G."/>
            <person name="Riley R."/>
            <person name="Tritt A."/>
            <person name="Adam C."/>
            <person name="Daum C."/>
            <person name="Floudas D."/>
            <person name="Sun H."/>
            <person name="Yadav J.S."/>
            <person name="Pangilinan J."/>
            <person name="Larsson K.H."/>
            <person name="Matsuura K."/>
            <person name="Barry K."/>
            <person name="Labutti K."/>
            <person name="Kuo R."/>
            <person name="Ohm R.A."/>
            <person name="Bhattacharya S.S."/>
            <person name="Shirouzu T."/>
            <person name="Yoshinaga Y."/>
            <person name="Martin F.M."/>
            <person name="Grigoriev I.V."/>
            <person name="Hibbett D.S."/>
        </authorList>
    </citation>
    <scope>NUCLEOTIDE SEQUENCE [LARGE SCALE GENOMIC DNA]</scope>
    <source>
        <strain evidence="2 3">HHB9708</strain>
    </source>
</reference>
<dbReference type="GO" id="GO:0030151">
    <property type="term" value="F:molybdenum ion binding"/>
    <property type="evidence" value="ECO:0007669"/>
    <property type="project" value="InterPro"/>
</dbReference>
<organism evidence="2 3">
    <name type="scientific">Sistotremastrum niveocremeum HHB9708</name>
    <dbReference type="NCBI Taxonomy" id="1314777"/>
    <lineage>
        <taxon>Eukaryota</taxon>
        <taxon>Fungi</taxon>
        <taxon>Dikarya</taxon>
        <taxon>Basidiomycota</taxon>
        <taxon>Agaricomycotina</taxon>
        <taxon>Agaricomycetes</taxon>
        <taxon>Sistotremastrales</taxon>
        <taxon>Sistotremastraceae</taxon>
        <taxon>Sertulicium</taxon>
        <taxon>Sertulicium niveocremeum</taxon>
    </lineage>
</organism>